<evidence type="ECO:0000259" key="3">
    <source>
        <dbReference type="Pfam" id="PF03184"/>
    </source>
</evidence>
<dbReference type="Pfam" id="PF05225">
    <property type="entry name" value="HTH_psq"/>
    <property type="match status" value="1"/>
</dbReference>
<dbReference type="Proteomes" id="UP000326759">
    <property type="component" value="Unassembled WGS sequence"/>
</dbReference>
<proteinExistence type="predicted"/>
<reference evidence="5 6" key="1">
    <citation type="journal article" date="2019" name="PLoS Biol.">
        <title>Sex chromosomes control vertical transmission of feminizing Wolbachia symbionts in an isopod.</title>
        <authorList>
            <person name="Becking T."/>
            <person name="Chebbi M.A."/>
            <person name="Giraud I."/>
            <person name="Moumen B."/>
            <person name="Laverre T."/>
            <person name="Caubet Y."/>
            <person name="Peccoud J."/>
            <person name="Gilbert C."/>
            <person name="Cordaux R."/>
        </authorList>
    </citation>
    <scope>NUCLEOTIDE SEQUENCE [LARGE SCALE GENOMIC DNA]</scope>
    <source>
        <strain evidence="5">ANa2</strain>
        <tissue evidence="5">Whole body excluding digestive tract and cuticle</tissue>
    </source>
</reference>
<dbReference type="AlphaFoldDB" id="A0A5N5SYC7"/>
<feature type="domain" description="HTH psq-type" evidence="4">
    <location>
        <begin position="234"/>
        <end position="272"/>
    </location>
</feature>
<organism evidence="5 6">
    <name type="scientific">Armadillidium nasatum</name>
    <dbReference type="NCBI Taxonomy" id="96803"/>
    <lineage>
        <taxon>Eukaryota</taxon>
        <taxon>Metazoa</taxon>
        <taxon>Ecdysozoa</taxon>
        <taxon>Arthropoda</taxon>
        <taxon>Crustacea</taxon>
        <taxon>Multicrustacea</taxon>
        <taxon>Malacostraca</taxon>
        <taxon>Eumalacostraca</taxon>
        <taxon>Peracarida</taxon>
        <taxon>Isopoda</taxon>
        <taxon>Oniscidea</taxon>
        <taxon>Crinocheta</taxon>
        <taxon>Armadillidiidae</taxon>
        <taxon>Armadillidium</taxon>
    </lineage>
</organism>
<dbReference type="GO" id="GO:0003677">
    <property type="term" value="F:DNA binding"/>
    <property type="evidence" value="ECO:0007669"/>
    <property type="project" value="InterPro"/>
</dbReference>
<name>A0A5N5SYC7_9CRUS</name>
<evidence type="ECO:0000313" key="5">
    <source>
        <dbReference type="EMBL" id="KAB7498908.1"/>
    </source>
</evidence>
<comment type="subcellular location">
    <subcellularLocation>
        <location evidence="1">Nucleus</location>
    </subcellularLocation>
</comment>
<feature type="compositionally biased region" description="Acidic residues" evidence="2">
    <location>
        <begin position="47"/>
        <end position="78"/>
    </location>
</feature>
<feature type="compositionally biased region" description="Acidic residues" evidence="2">
    <location>
        <begin position="89"/>
        <end position="127"/>
    </location>
</feature>
<dbReference type="InterPro" id="IPR009057">
    <property type="entry name" value="Homeodomain-like_sf"/>
</dbReference>
<feature type="compositionally biased region" description="Polar residues" evidence="2">
    <location>
        <begin position="780"/>
        <end position="791"/>
    </location>
</feature>
<gene>
    <name evidence="5" type="ORF">Anas_07239</name>
</gene>
<accession>A0A5N5SYC7</accession>
<evidence type="ECO:0008006" key="7">
    <source>
        <dbReference type="Google" id="ProtNLM"/>
    </source>
</evidence>
<feature type="region of interest" description="Disordered" evidence="2">
    <location>
        <begin position="1"/>
        <end position="161"/>
    </location>
</feature>
<evidence type="ECO:0000313" key="6">
    <source>
        <dbReference type="Proteomes" id="UP000326759"/>
    </source>
</evidence>
<feature type="domain" description="DDE-1" evidence="3">
    <location>
        <begin position="435"/>
        <end position="593"/>
    </location>
</feature>
<dbReference type="InterPro" id="IPR007889">
    <property type="entry name" value="HTH_Psq"/>
</dbReference>
<evidence type="ECO:0000256" key="1">
    <source>
        <dbReference type="ARBA" id="ARBA00004123"/>
    </source>
</evidence>
<dbReference type="Pfam" id="PF03184">
    <property type="entry name" value="DDE_1"/>
    <property type="match status" value="1"/>
</dbReference>
<sequence length="827" mass="93500">MENEETSNEVNCPKENTEEQENALKNGSDTCDDSKKYSNAAVPNTETMEEEEEEKSTDGESESENEQDDNESGEEPESEVDHESGIEQDSGESEDHESGEDDNEGQTENDDDDRVSGEEQENEDDDDMSSKDSDSSAPNSPQDHLMDSVEKNTEDEYCTQNPSILEPTCELAESEDFDHGYKSRFNLRKRSHIQTSNEDFYSDEDNEPESGVPIKKLKFNFNKKTAFRRQRPYTNEAVKEAVKMVHSKKMSILEASRKFDIPRTSLHNFVRLYKRGRRIGVRTISPGLTKQEEDEMVSLVIKLSRCGKRYSHNELRYLIQYYLVNNDRPVFKSGTLPTMGWIAGLVERQPDLIKAKSKKNTKVAVEDVEEWQKQIEDYLINDWDLDIADIFKPENGHRIYCFNAFKMTLNGPAENAENKPSPVKKEPGTEEEKDQEMSVILGMSAAGGFVVPTVVLTEENQDICLDCDENNLRFLFNKTGRVDEDVAIRIVKEFDQEVNSKGIPKPVVFFVNDKQDLAHFSVIEYCWENQIVIICLPPKTCKTMTPFEVSIWPKIRSSYANLWKSAPKNYENKLTIDQFPELFLKAWESASIPKQAVRGFTKSGLIPLNVPSILGESSSTDQMSEEVQNQLLMQEALEDSISDELTSMEDRSRGKLEGIQMCLEAIESFIPPDVLPIWNERGADYRGRCELGFKLWRSVSLLLKAGCAMASIQQMADGFFNPFGSDFSSTASFFQKAPQSDSAPKSRSESPVTASTIEPAATPTPTPEKPVLKKRKLNKSIYSRSDASMVSGSGDGDINMKSKTNSDTPFVKVYQNPFVMQETGEEL</sequence>
<dbReference type="SUPFAM" id="SSF46689">
    <property type="entry name" value="Homeodomain-like"/>
    <property type="match status" value="1"/>
</dbReference>
<comment type="caution">
    <text evidence="5">The sequence shown here is derived from an EMBL/GenBank/DDBJ whole genome shotgun (WGS) entry which is preliminary data.</text>
</comment>
<feature type="region of interest" description="Disordered" evidence="2">
    <location>
        <begin position="413"/>
        <end position="433"/>
    </location>
</feature>
<evidence type="ECO:0000259" key="4">
    <source>
        <dbReference type="Pfam" id="PF05225"/>
    </source>
</evidence>
<feature type="region of interest" description="Disordered" evidence="2">
    <location>
        <begin position="735"/>
        <end position="806"/>
    </location>
</feature>
<dbReference type="OrthoDB" id="6768517at2759"/>
<keyword evidence="6" id="KW-1185">Reference proteome</keyword>
<protein>
    <recommendedName>
        <fullName evidence="7">HTH psq-type domain-containing protein</fullName>
    </recommendedName>
</protein>
<evidence type="ECO:0000256" key="2">
    <source>
        <dbReference type="SAM" id="MobiDB-lite"/>
    </source>
</evidence>
<dbReference type="GO" id="GO:0005634">
    <property type="term" value="C:nucleus"/>
    <property type="evidence" value="ECO:0007669"/>
    <property type="project" value="UniProtKB-SubCell"/>
</dbReference>
<dbReference type="InterPro" id="IPR004875">
    <property type="entry name" value="DDE_SF_endonuclease_dom"/>
</dbReference>
<dbReference type="EMBL" id="SEYY01018858">
    <property type="protein sequence ID" value="KAB7498908.1"/>
    <property type="molecule type" value="Genomic_DNA"/>
</dbReference>
<feature type="compositionally biased region" description="Polar residues" evidence="2">
    <location>
        <begin position="735"/>
        <end position="752"/>
    </location>
</feature>
<dbReference type="Gene3D" id="1.10.10.60">
    <property type="entry name" value="Homeodomain-like"/>
    <property type="match status" value="1"/>
</dbReference>
<feature type="compositionally biased region" description="Basic and acidic residues" evidence="2">
    <location>
        <begin position="144"/>
        <end position="154"/>
    </location>
</feature>